<sequence>MAAVMTTKPPVFSNHGCRLNAYEAEAMKDLASAAGVTDAVIVNTCAVTSEAVRKARQDIRKLRRDNPDAKLIVTGCAAQTEPETFAAMAEVDIVIGNTEKMDPATWQGMTPDLIGATEPVQVDDIMSVTETAGHLIDGFGTRSRAYVQVQNGCDHRCTFCIIPYGRGNSRSVPAGVVVDQIKRLVGSGYNEVVLTGVDLTSWGADLPAAPKLGDLVMRILKLVPDLPRLRISSIDSIEVDENLMQAIATEPRLMPHLHLSLQHGDDLILKRMKRRHLRDDAIRFCQDALALRPEMTFGADIIAGFPTETDAMFANSLALVDDCNLTWLHVFPYSPRPGTPAARMPQVHGPIIKTRAAALRAAGHRKMAQHLQAQIGKTHQVLMENPRMGRTEQFAEVRFGDDQPESQIVQAVISGHENDQLVA</sequence>
<keyword evidence="7" id="KW-0411">Iron-sulfur</keyword>
<dbReference type="PANTHER" id="PTHR11918">
    <property type="entry name" value="RADICAL SAM PROTEINS"/>
    <property type="match status" value="1"/>
</dbReference>
<evidence type="ECO:0000259" key="8">
    <source>
        <dbReference type="PROSITE" id="PS51449"/>
    </source>
</evidence>
<dbReference type="EMBL" id="CP150951">
    <property type="protein sequence ID" value="WZC49052.1"/>
    <property type="molecule type" value="Genomic_DNA"/>
</dbReference>
<name>A0ABZ2V3N7_9RHOB</name>
<protein>
    <submittedName>
        <fullName evidence="10">tRNA (N(6)-L-threonylcarbamoyladenosine(37)-C(2))-methylthiotransferase MtaB</fullName>
    </submittedName>
</protein>
<dbReference type="NCBIfam" id="TIGR01579">
    <property type="entry name" value="MiaB-like-C"/>
    <property type="match status" value="1"/>
</dbReference>
<dbReference type="SMART" id="SM00729">
    <property type="entry name" value="Elp3"/>
    <property type="match status" value="1"/>
</dbReference>
<keyword evidence="11" id="KW-1185">Reference proteome</keyword>
<keyword evidence="2" id="KW-0004">4Fe-4S</keyword>
<dbReference type="InterPro" id="IPR013848">
    <property type="entry name" value="Methylthiotransferase_N"/>
</dbReference>
<dbReference type="InterPro" id="IPR020612">
    <property type="entry name" value="Methylthiotransferase_CS"/>
</dbReference>
<reference evidence="11" key="1">
    <citation type="submission" date="2024-04" db="EMBL/GenBank/DDBJ databases">
        <title>Phylogenomic analyses of a clade within the roseobacter group suggest taxonomic reassignments of species of the genera Aestuariivita, Citreicella, Loktanella, Nautella, Pelagibaca, Ruegeria, Thalassobius, Thiobacimonas and Tropicibacter, and the proposal o.</title>
        <authorList>
            <person name="Jeon C.O."/>
        </authorList>
    </citation>
    <scope>NUCLEOTIDE SEQUENCE [LARGE SCALE GENOMIC DNA]</scope>
    <source>
        <strain evidence="11">BS5-3</strain>
    </source>
</reference>
<dbReference type="Gene3D" id="3.80.30.20">
    <property type="entry name" value="tm_1862 like domain"/>
    <property type="match status" value="1"/>
</dbReference>
<organism evidence="10 11">
    <name type="scientific">Yoonia phaeophyticola</name>
    <dbReference type="NCBI Taxonomy" id="3137369"/>
    <lineage>
        <taxon>Bacteria</taxon>
        <taxon>Pseudomonadati</taxon>
        <taxon>Pseudomonadota</taxon>
        <taxon>Alphaproteobacteria</taxon>
        <taxon>Rhodobacterales</taxon>
        <taxon>Paracoccaceae</taxon>
        <taxon>Yoonia</taxon>
    </lineage>
</organism>
<evidence type="ECO:0000313" key="11">
    <source>
        <dbReference type="Proteomes" id="UP001440612"/>
    </source>
</evidence>
<evidence type="ECO:0000256" key="1">
    <source>
        <dbReference type="ARBA" id="ARBA00001966"/>
    </source>
</evidence>
<dbReference type="Pfam" id="PF00919">
    <property type="entry name" value="UPF0004"/>
    <property type="match status" value="1"/>
</dbReference>
<evidence type="ECO:0000313" key="10">
    <source>
        <dbReference type="EMBL" id="WZC49052.1"/>
    </source>
</evidence>
<dbReference type="InterPro" id="IPR006467">
    <property type="entry name" value="MiaB-like_bact"/>
</dbReference>
<dbReference type="InterPro" id="IPR023404">
    <property type="entry name" value="rSAM_horseshoe"/>
</dbReference>
<dbReference type="Proteomes" id="UP001440612">
    <property type="component" value="Chromosome"/>
</dbReference>
<dbReference type="CDD" id="cd01335">
    <property type="entry name" value="Radical_SAM"/>
    <property type="match status" value="1"/>
</dbReference>
<comment type="cofactor">
    <cofactor evidence="1">
        <name>[4Fe-4S] cluster</name>
        <dbReference type="ChEBI" id="CHEBI:49883"/>
    </cofactor>
</comment>
<gene>
    <name evidence="10" type="primary">mtaB</name>
    <name evidence="10" type="ORF">AABB29_19845</name>
</gene>
<dbReference type="Pfam" id="PF04055">
    <property type="entry name" value="Radical_SAM"/>
    <property type="match status" value="1"/>
</dbReference>
<dbReference type="SUPFAM" id="SSF102114">
    <property type="entry name" value="Radical SAM enzymes"/>
    <property type="match status" value="1"/>
</dbReference>
<dbReference type="InterPro" id="IPR006638">
    <property type="entry name" value="Elp3/MiaA/NifB-like_rSAM"/>
</dbReference>
<evidence type="ECO:0000259" key="9">
    <source>
        <dbReference type="PROSITE" id="PS51918"/>
    </source>
</evidence>
<dbReference type="SFLD" id="SFLDS00029">
    <property type="entry name" value="Radical_SAM"/>
    <property type="match status" value="1"/>
</dbReference>
<evidence type="ECO:0000256" key="5">
    <source>
        <dbReference type="ARBA" id="ARBA00022723"/>
    </source>
</evidence>
<dbReference type="NCBIfam" id="TIGR00089">
    <property type="entry name" value="MiaB/RimO family radical SAM methylthiotransferase"/>
    <property type="match status" value="1"/>
</dbReference>
<dbReference type="RefSeq" id="WP_341367164.1">
    <property type="nucleotide sequence ID" value="NZ_CP150951.2"/>
</dbReference>
<dbReference type="Gene3D" id="3.40.50.12160">
    <property type="entry name" value="Methylthiotransferase, N-terminal domain"/>
    <property type="match status" value="1"/>
</dbReference>
<feature type="domain" description="Radical SAM core" evidence="9">
    <location>
        <begin position="139"/>
        <end position="371"/>
    </location>
</feature>
<evidence type="ECO:0000256" key="6">
    <source>
        <dbReference type="ARBA" id="ARBA00023004"/>
    </source>
</evidence>
<keyword evidence="4" id="KW-0949">S-adenosyl-L-methionine</keyword>
<keyword evidence="5" id="KW-0479">Metal-binding</keyword>
<dbReference type="PROSITE" id="PS51918">
    <property type="entry name" value="RADICAL_SAM"/>
    <property type="match status" value="1"/>
</dbReference>
<dbReference type="InterPro" id="IPR005839">
    <property type="entry name" value="Methylthiotransferase"/>
</dbReference>
<dbReference type="SFLD" id="SFLDG01082">
    <property type="entry name" value="B12-binding_domain_containing"/>
    <property type="match status" value="1"/>
</dbReference>
<dbReference type="InterPro" id="IPR007197">
    <property type="entry name" value="rSAM"/>
</dbReference>
<evidence type="ECO:0000256" key="7">
    <source>
        <dbReference type="ARBA" id="ARBA00023014"/>
    </source>
</evidence>
<dbReference type="PANTHER" id="PTHR11918:SF45">
    <property type="entry name" value="THREONYLCARBAMOYLADENOSINE TRNA METHYLTHIOTRANSFERASE"/>
    <property type="match status" value="1"/>
</dbReference>
<dbReference type="InterPro" id="IPR038135">
    <property type="entry name" value="Methylthiotransferase_N_sf"/>
</dbReference>
<dbReference type="PROSITE" id="PS01278">
    <property type="entry name" value="MTTASE_RADICAL"/>
    <property type="match status" value="1"/>
</dbReference>
<proteinExistence type="predicted"/>
<evidence type="ECO:0000256" key="3">
    <source>
        <dbReference type="ARBA" id="ARBA00022679"/>
    </source>
</evidence>
<accession>A0ABZ2V3N7</accession>
<keyword evidence="3" id="KW-0808">Transferase</keyword>
<keyword evidence="6" id="KW-0408">Iron</keyword>
<dbReference type="PROSITE" id="PS51449">
    <property type="entry name" value="MTTASE_N"/>
    <property type="match status" value="1"/>
</dbReference>
<feature type="domain" description="MTTase N-terminal" evidence="8">
    <location>
        <begin position="8"/>
        <end position="119"/>
    </location>
</feature>
<evidence type="ECO:0000256" key="4">
    <source>
        <dbReference type="ARBA" id="ARBA00022691"/>
    </source>
</evidence>
<dbReference type="InterPro" id="IPR058240">
    <property type="entry name" value="rSAM_sf"/>
</dbReference>
<evidence type="ECO:0000256" key="2">
    <source>
        <dbReference type="ARBA" id="ARBA00022485"/>
    </source>
</evidence>